<comment type="subcellular location">
    <subcellularLocation>
        <location evidence="1">Cytoplasm</location>
    </subcellularLocation>
</comment>
<evidence type="ECO:0000256" key="4">
    <source>
        <dbReference type="ARBA" id="ARBA00022737"/>
    </source>
</evidence>
<protein>
    <recommendedName>
        <fullName evidence="9">TPR-like protein</fullName>
    </recommendedName>
</protein>
<comment type="caution">
    <text evidence="7">The sequence shown here is derived from an EMBL/GenBank/DDBJ whole genome shotgun (WGS) entry which is preliminary data.</text>
</comment>
<dbReference type="InterPro" id="IPR019734">
    <property type="entry name" value="TPR_rpt"/>
</dbReference>
<evidence type="ECO:0000313" key="7">
    <source>
        <dbReference type="EMBL" id="KAG5638462.1"/>
    </source>
</evidence>
<dbReference type="GO" id="GO:0005829">
    <property type="term" value="C:cytosol"/>
    <property type="evidence" value="ECO:0007669"/>
    <property type="project" value="TreeGrafter"/>
</dbReference>
<reference evidence="7" key="2">
    <citation type="submission" date="2021-10" db="EMBL/GenBank/DDBJ databases">
        <title>Phylogenomics reveals ancestral predisposition of the termite-cultivated fungus Termitomyces towards a domesticated lifestyle.</title>
        <authorList>
            <person name="Auxier B."/>
            <person name="Grum-Grzhimaylo A."/>
            <person name="Cardenas M.E."/>
            <person name="Lodge J.D."/>
            <person name="Laessoe T."/>
            <person name="Pedersen O."/>
            <person name="Smith M.E."/>
            <person name="Kuyper T.W."/>
            <person name="Franco-Molano E.A."/>
            <person name="Baroni T.J."/>
            <person name="Aanen D.K."/>
        </authorList>
    </citation>
    <scope>NUCLEOTIDE SEQUENCE</scope>
    <source>
        <strain evidence="7">D49</strain>
    </source>
</reference>
<dbReference type="PANTHER" id="PTHR10130">
    <property type="entry name" value="PEROXISOMAL TARGETING SIGNAL 1 RECEPTOR PEX5"/>
    <property type="match status" value="1"/>
</dbReference>
<dbReference type="InterPro" id="IPR011990">
    <property type="entry name" value="TPR-like_helical_dom_sf"/>
</dbReference>
<evidence type="ECO:0000256" key="1">
    <source>
        <dbReference type="ARBA" id="ARBA00004496"/>
    </source>
</evidence>
<evidence type="ECO:0000256" key="2">
    <source>
        <dbReference type="ARBA" id="ARBA00005348"/>
    </source>
</evidence>
<evidence type="ECO:0000256" key="6">
    <source>
        <dbReference type="PROSITE-ProRule" id="PRU00339"/>
    </source>
</evidence>
<keyword evidence="8" id="KW-1185">Reference proteome</keyword>
<dbReference type="Gene3D" id="1.25.40.10">
    <property type="entry name" value="Tetratricopeptide repeat domain"/>
    <property type="match status" value="1"/>
</dbReference>
<comment type="similarity">
    <text evidence="2">Belongs to the peroxisomal targeting signal receptor family.</text>
</comment>
<keyword evidence="5 6" id="KW-0802">TPR repeat</keyword>
<dbReference type="GO" id="GO:0016560">
    <property type="term" value="P:protein import into peroxisome matrix, docking"/>
    <property type="evidence" value="ECO:0007669"/>
    <property type="project" value="TreeGrafter"/>
</dbReference>
<reference evidence="7" key="1">
    <citation type="submission" date="2021-02" db="EMBL/GenBank/DDBJ databases">
        <authorList>
            <person name="Nieuwenhuis M."/>
            <person name="Van De Peppel L.J.J."/>
        </authorList>
    </citation>
    <scope>NUCLEOTIDE SEQUENCE</scope>
    <source>
        <strain evidence="7">D49</strain>
    </source>
</reference>
<dbReference type="GO" id="GO:0005052">
    <property type="term" value="F:peroxisome matrix targeting signal-1 binding"/>
    <property type="evidence" value="ECO:0007669"/>
    <property type="project" value="TreeGrafter"/>
</dbReference>
<proteinExistence type="inferred from homology"/>
<feature type="repeat" description="TPR" evidence="6">
    <location>
        <begin position="445"/>
        <end position="478"/>
    </location>
</feature>
<evidence type="ECO:0008006" key="9">
    <source>
        <dbReference type="Google" id="ProtNLM"/>
    </source>
</evidence>
<dbReference type="PROSITE" id="PS50005">
    <property type="entry name" value="TPR"/>
    <property type="match status" value="3"/>
</dbReference>
<dbReference type="AlphaFoldDB" id="A0A9P7FTU0"/>
<dbReference type="SMART" id="SM00028">
    <property type="entry name" value="TPR"/>
    <property type="match status" value="3"/>
</dbReference>
<feature type="repeat" description="TPR" evidence="6">
    <location>
        <begin position="513"/>
        <end position="546"/>
    </location>
</feature>
<dbReference type="InterPro" id="IPR024111">
    <property type="entry name" value="PEX5/PEX5L"/>
</dbReference>
<evidence type="ECO:0000313" key="8">
    <source>
        <dbReference type="Proteomes" id="UP000717328"/>
    </source>
</evidence>
<gene>
    <name evidence="7" type="ORF">H0H81_012527</name>
</gene>
<feature type="repeat" description="TPR" evidence="6">
    <location>
        <begin position="479"/>
        <end position="512"/>
    </location>
</feature>
<dbReference type="Proteomes" id="UP000717328">
    <property type="component" value="Unassembled WGS sequence"/>
</dbReference>
<dbReference type="OrthoDB" id="10006023at2759"/>
<dbReference type="GO" id="GO:0005778">
    <property type="term" value="C:peroxisomal membrane"/>
    <property type="evidence" value="ECO:0007669"/>
    <property type="project" value="TreeGrafter"/>
</dbReference>
<dbReference type="Pfam" id="PF13432">
    <property type="entry name" value="TPR_16"/>
    <property type="match status" value="1"/>
</dbReference>
<keyword evidence="4" id="KW-0677">Repeat</keyword>
<sequence length="592" mass="65269">MSQLRHLPGTAPLVANQHDVALARQFFEGDPQTQAPVPYLPSRVSQISMMERMGASPMSEPWVLEQQQNMRAAFDESQAQAAWASEFSTSSQMHSPSPSFQQIHQQPSYMNPMGSYGASIPMGMGMYSGGFNMYPNMTTTADGKGKGKAKEVDFEAAFAQVAASLTNAQETSSGIVEVEDGVTEIENAMQGASLDTVEAETEFKKVWEDLQNSDLPPPKEDLTKWESEFNQLMSVQRDELDHDYGASMQSAWESGLGDVPTTLGEQAIKFDPEGLPILGPYIFEQNNKHADPTVSRSLLDDAKALLEQNGSLSEAALLLEAAIQKGELGEGGYEAWILLGETRNMDEREEAGMRALIEGVKRAEEAGTSGAGMMSLAISFTNESYDRASHTMLLRWLRARFPTLEVPESTIKAMSTHSSWDTHNRITELFLTLARSQHAQGVVDPDVQIGLGVLFYTNGEYERAKDCFESALAVRPTDYTLWNRLGSSLSNGNKPEEALGAYQQALQLRPTYTRAIYNVGVACLNISAYKEAAEHFLSALNLQESTGGDTSDQLWFTLRRALLSMDRPDLAELAKPEAKSKIEIFRKEGFDF</sequence>
<keyword evidence="3" id="KW-0963">Cytoplasm</keyword>
<organism evidence="7 8">
    <name type="scientific">Sphagnurus paluster</name>
    <dbReference type="NCBI Taxonomy" id="117069"/>
    <lineage>
        <taxon>Eukaryota</taxon>
        <taxon>Fungi</taxon>
        <taxon>Dikarya</taxon>
        <taxon>Basidiomycota</taxon>
        <taxon>Agaricomycotina</taxon>
        <taxon>Agaricomycetes</taxon>
        <taxon>Agaricomycetidae</taxon>
        <taxon>Agaricales</taxon>
        <taxon>Tricholomatineae</taxon>
        <taxon>Lyophyllaceae</taxon>
        <taxon>Sphagnurus</taxon>
    </lineage>
</organism>
<evidence type="ECO:0000256" key="5">
    <source>
        <dbReference type="ARBA" id="ARBA00022803"/>
    </source>
</evidence>
<name>A0A9P7FTU0_9AGAR</name>
<dbReference type="PANTHER" id="PTHR10130:SF9">
    <property type="entry name" value="PEROXISOMAL TARGETING SIGNAL RECEPTOR"/>
    <property type="match status" value="1"/>
</dbReference>
<dbReference type="EMBL" id="JABCKI010005761">
    <property type="protein sequence ID" value="KAG5638462.1"/>
    <property type="molecule type" value="Genomic_DNA"/>
</dbReference>
<dbReference type="SUPFAM" id="SSF48452">
    <property type="entry name" value="TPR-like"/>
    <property type="match status" value="1"/>
</dbReference>
<accession>A0A9P7FTU0</accession>
<evidence type="ECO:0000256" key="3">
    <source>
        <dbReference type="ARBA" id="ARBA00022490"/>
    </source>
</evidence>